<dbReference type="RefSeq" id="WP_117356883.1">
    <property type="nucleotide sequence ID" value="NZ_QURH01000156.1"/>
</dbReference>
<dbReference type="Gene3D" id="3.40.430.10">
    <property type="entry name" value="Dihydrofolate Reductase, subunit A"/>
    <property type="match status" value="1"/>
</dbReference>
<dbReference type="GO" id="GO:0008703">
    <property type="term" value="F:5-amino-6-(5-phosphoribosylamino)uracil reductase activity"/>
    <property type="evidence" value="ECO:0007669"/>
    <property type="project" value="InterPro"/>
</dbReference>
<dbReference type="OrthoDB" id="3471694at2"/>
<dbReference type="PANTHER" id="PTHR38011:SF11">
    <property type="entry name" value="2,5-DIAMINO-6-RIBOSYLAMINO-4(3H)-PYRIMIDINONE 5'-PHOSPHATE REDUCTASE"/>
    <property type="match status" value="1"/>
</dbReference>
<dbReference type="SUPFAM" id="SSF53597">
    <property type="entry name" value="Dihydrofolate reductase-like"/>
    <property type="match status" value="1"/>
</dbReference>
<name>A0A372JQ27_9ACTN</name>
<evidence type="ECO:0000259" key="1">
    <source>
        <dbReference type="Pfam" id="PF01872"/>
    </source>
</evidence>
<dbReference type="InterPro" id="IPR050765">
    <property type="entry name" value="Riboflavin_Biosynth_HTPR"/>
</dbReference>
<keyword evidence="3" id="KW-1185">Reference proteome</keyword>
<feature type="domain" description="Bacterial bifunctional deaminase-reductase C-terminal" evidence="1">
    <location>
        <begin position="5"/>
        <end position="187"/>
    </location>
</feature>
<comment type="caution">
    <text evidence="2">The sequence shown here is derived from an EMBL/GenBank/DDBJ whole genome shotgun (WGS) entry which is preliminary data.</text>
</comment>
<dbReference type="AlphaFoldDB" id="A0A372JQ27"/>
<accession>A0A372JQ27</accession>
<dbReference type="InterPro" id="IPR024072">
    <property type="entry name" value="DHFR-like_dom_sf"/>
</dbReference>
<dbReference type="PANTHER" id="PTHR38011">
    <property type="entry name" value="DIHYDROFOLATE REDUCTASE FAMILY PROTEIN (AFU_ORTHOLOGUE AFUA_8G06820)"/>
    <property type="match status" value="1"/>
</dbReference>
<organism evidence="2 3">
    <name type="scientific">Actinomadura logoneensis</name>
    <dbReference type="NCBI Taxonomy" id="2293572"/>
    <lineage>
        <taxon>Bacteria</taxon>
        <taxon>Bacillati</taxon>
        <taxon>Actinomycetota</taxon>
        <taxon>Actinomycetes</taxon>
        <taxon>Streptosporangiales</taxon>
        <taxon>Thermomonosporaceae</taxon>
        <taxon>Actinomadura</taxon>
    </lineage>
</organism>
<evidence type="ECO:0000313" key="2">
    <source>
        <dbReference type="EMBL" id="RFU42122.1"/>
    </source>
</evidence>
<proteinExistence type="predicted"/>
<reference evidence="2 3" key="1">
    <citation type="submission" date="2018-08" db="EMBL/GenBank/DDBJ databases">
        <title>Actinomadura jelena sp. nov., a novel Actinomycete isolated from soil in Chad.</title>
        <authorList>
            <person name="Shi L."/>
        </authorList>
    </citation>
    <scope>NUCLEOTIDE SEQUENCE [LARGE SCALE GENOMIC DNA]</scope>
    <source>
        <strain evidence="2 3">NEAU-G17</strain>
    </source>
</reference>
<gene>
    <name evidence="2" type="ORF">DZF91_08205</name>
</gene>
<sequence>MRLTTMTQITVDGVMQGNGHATPEELASGFTRDGWALGAFADDTVEMITATYQRADAFLFGRRTYEMFAETWGTRPEMRAHPIGVALNGAHKYVASNRLEKPSWGPVTLLTGDATAAIRELKESSSGELQVHGSATLIRSLLAADLVDELTLLVVPVLLGQGMRLFPDDGPDAALEVISSHTDARGVGVHVYRPAGRPEYHPARPT</sequence>
<dbReference type="GO" id="GO:0009231">
    <property type="term" value="P:riboflavin biosynthetic process"/>
    <property type="evidence" value="ECO:0007669"/>
    <property type="project" value="InterPro"/>
</dbReference>
<evidence type="ECO:0000313" key="3">
    <source>
        <dbReference type="Proteomes" id="UP000261811"/>
    </source>
</evidence>
<dbReference type="InterPro" id="IPR002734">
    <property type="entry name" value="RibDG_C"/>
</dbReference>
<dbReference type="Pfam" id="PF01872">
    <property type="entry name" value="RibD_C"/>
    <property type="match status" value="1"/>
</dbReference>
<protein>
    <submittedName>
        <fullName evidence="2">Dihydrofolate reductase</fullName>
    </submittedName>
</protein>
<dbReference type="EMBL" id="QURH01000156">
    <property type="protein sequence ID" value="RFU42122.1"/>
    <property type="molecule type" value="Genomic_DNA"/>
</dbReference>
<dbReference type="Proteomes" id="UP000261811">
    <property type="component" value="Unassembled WGS sequence"/>
</dbReference>